<evidence type="ECO:0000256" key="5">
    <source>
        <dbReference type="ARBA" id="ARBA00023043"/>
    </source>
</evidence>
<evidence type="ECO:0000259" key="10">
    <source>
        <dbReference type="PROSITE" id="PS50002"/>
    </source>
</evidence>
<comment type="caution">
    <text evidence="11">The sequence shown here is derived from an EMBL/GenBank/DDBJ whole genome shotgun (WGS) entry which is preliminary data.</text>
</comment>
<dbReference type="InParanoid" id="A0A6L2PR52"/>
<evidence type="ECO:0000256" key="9">
    <source>
        <dbReference type="PROSITE-ProRule" id="PRU00192"/>
    </source>
</evidence>
<proteinExistence type="predicted"/>
<keyword evidence="4" id="KW-0677">Repeat</keyword>
<accession>A0A6L2PR52</accession>
<protein>
    <recommendedName>
        <fullName evidence="7">Osteoclast-stimulating factor 1</fullName>
    </recommendedName>
</protein>
<keyword evidence="5 8" id="KW-0040">ANK repeat</keyword>
<reference evidence="12" key="1">
    <citation type="submission" date="2020-01" db="EMBL/GenBank/DDBJ databases">
        <title>Draft genome sequence of the Termite Coptotermes fromosanus.</title>
        <authorList>
            <person name="Itakura S."/>
            <person name="Yosikawa Y."/>
            <person name="Umezawa K."/>
        </authorList>
    </citation>
    <scope>NUCLEOTIDE SEQUENCE [LARGE SCALE GENOMIC DNA]</scope>
</reference>
<comment type="subcellular location">
    <subcellularLocation>
        <location evidence="1">Cytoplasm</location>
    </subcellularLocation>
</comment>
<dbReference type="InterPro" id="IPR036028">
    <property type="entry name" value="SH3-like_dom_sf"/>
</dbReference>
<dbReference type="Gene3D" id="1.25.40.20">
    <property type="entry name" value="Ankyrin repeat-containing domain"/>
    <property type="match status" value="1"/>
</dbReference>
<feature type="repeat" description="ANK" evidence="8">
    <location>
        <begin position="193"/>
        <end position="214"/>
    </location>
</feature>
<dbReference type="Proteomes" id="UP000502823">
    <property type="component" value="Unassembled WGS sequence"/>
</dbReference>
<evidence type="ECO:0000256" key="2">
    <source>
        <dbReference type="ARBA" id="ARBA00022443"/>
    </source>
</evidence>
<dbReference type="InterPro" id="IPR036770">
    <property type="entry name" value="Ankyrin_rpt-contain_sf"/>
</dbReference>
<dbReference type="AlphaFoldDB" id="A0A6L2PR52"/>
<dbReference type="InterPro" id="IPR001452">
    <property type="entry name" value="SH3_domain"/>
</dbReference>
<dbReference type="CDD" id="cd11772">
    <property type="entry name" value="SH3_OSTF1"/>
    <property type="match status" value="1"/>
</dbReference>
<keyword evidence="2 9" id="KW-0728">SH3 domain</keyword>
<dbReference type="SUPFAM" id="SSF48403">
    <property type="entry name" value="Ankyrin repeat"/>
    <property type="match status" value="1"/>
</dbReference>
<comment type="function">
    <text evidence="6">Induces bone resorption, acting probably through a signaling cascade which results in the secretion of factor(s) enhancing osteoclast formation and activity.</text>
</comment>
<dbReference type="GO" id="GO:0007165">
    <property type="term" value="P:signal transduction"/>
    <property type="evidence" value="ECO:0007669"/>
    <property type="project" value="TreeGrafter"/>
</dbReference>
<dbReference type="Gene3D" id="2.30.30.40">
    <property type="entry name" value="SH3 Domains"/>
    <property type="match status" value="1"/>
</dbReference>
<evidence type="ECO:0000256" key="1">
    <source>
        <dbReference type="ARBA" id="ARBA00004496"/>
    </source>
</evidence>
<dbReference type="PANTHER" id="PTHR24155:SF10">
    <property type="entry name" value="OSTEOCLAST-STIMULATING FACTOR 1"/>
    <property type="match status" value="1"/>
</dbReference>
<feature type="domain" description="SH3" evidence="10">
    <location>
        <begin position="99"/>
        <end position="159"/>
    </location>
</feature>
<dbReference type="Pfam" id="PF00023">
    <property type="entry name" value="Ank"/>
    <property type="match status" value="1"/>
</dbReference>
<dbReference type="PRINTS" id="PR00499">
    <property type="entry name" value="P67PHOX"/>
</dbReference>
<evidence type="ECO:0000256" key="6">
    <source>
        <dbReference type="ARBA" id="ARBA00037432"/>
    </source>
</evidence>
<dbReference type="EMBL" id="BLKM01000364">
    <property type="protein sequence ID" value="GFG32407.1"/>
    <property type="molecule type" value="Genomic_DNA"/>
</dbReference>
<dbReference type="PRINTS" id="PR01415">
    <property type="entry name" value="ANKYRIN"/>
</dbReference>
<sequence>METFVFKKSQYFSWSNEATFTKTRTNCTAVFTTDNGWTYPDPMKSTSHEISLDTNAFCETLSELYVNSSKQYKGSFDCAYGRHLVHFRGNRTARVVYHGQVRVVRALYKYTAQYPDELSFQEGDLLYVIDEVTDPNWWKARCGNQIGLIPSNYVESQMEEVEQPLHEAARRGNLDFMQECLKQGVSGTGLDSAGNTPLYWASHAGHVDCVKELLALPRPAVSVQNILGDTPLHVAAARGHLEVVELLLSHGGDPQLRNKDQKTPIDLAMNSAIVNLLQMSNLAHKRRSLVTYDADEYAGDSD</sequence>
<dbReference type="GO" id="GO:0005737">
    <property type="term" value="C:cytoplasm"/>
    <property type="evidence" value="ECO:0007669"/>
    <property type="project" value="UniProtKB-SubCell"/>
</dbReference>
<evidence type="ECO:0000256" key="7">
    <source>
        <dbReference type="ARBA" id="ARBA00040640"/>
    </source>
</evidence>
<gene>
    <name evidence="11" type="ORF">Cfor_11258</name>
</gene>
<evidence type="ECO:0000256" key="8">
    <source>
        <dbReference type="PROSITE-ProRule" id="PRU00023"/>
    </source>
</evidence>
<dbReference type="PROSITE" id="PS50297">
    <property type="entry name" value="ANK_REP_REGION"/>
    <property type="match status" value="2"/>
</dbReference>
<name>A0A6L2PR52_COPFO</name>
<dbReference type="InterPro" id="IPR002110">
    <property type="entry name" value="Ankyrin_rpt"/>
</dbReference>
<dbReference type="Pfam" id="PF00018">
    <property type="entry name" value="SH3_1"/>
    <property type="match status" value="1"/>
</dbReference>
<dbReference type="SMART" id="SM00326">
    <property type="entry name" value="SH3"/>
    <property type="match status" value="1"/>
</dbReference>
<feature type="repeat" description="ANK" evidence="8">
    <location>
        <begin position="227"/>
        <end position="259"/>
    </location>
</feature>
<evidence type="ECO:0000313" key="11">
    <source>
        <dbReference type="EMBL" id="GFG32407.1"/>
    </source>
</evidence>
<dbReference type="PROSITE" id="PS50088">
    <property type="entry name" value="ANK_REPEAT"/>
    <property type="match status" value="2"/>
</dbReference>
<dbReference type="SMART" id="SM00248">
    <property type="entry name" value="ANK"/>
    <property type="match status" value="3"/>
</dbReference>
<dbReference type="SUPFAM" id="SSF50044">
    <property type="entry name" value="SH3-domain"/>
    <property type="match status" value="1"/>
</dbReference>
<evidence type="ECO:0000256" key="3">
    <source>
        <dbReference type="ARBA" id="ARBA00022490"/>
    </source>
</evidence>
<dbReference type="OrthoDB" id="207120at2759"/>
<dbReference type="Pfam" id="PF12796">
    <property type="entry name" value="Ank_2"/>
    <property type="match status" value="1"/>
</dbReference>
<dbReference type="PRINTS" id="PR00452">
    <property type="entry name" value="SH3DOMAIN"/>
</dbReference>
<keyword evidence="12" id="KW-1185">Reference proteome</keyword>
<organism evidence="11 12">
    <name type="scientific">Coptotermes formosanus</name>
    <name type="common">Formosan subterranean termite</name>
    <dbReference type="NCBI Taxonomy" id="36987"/>
    <lineage>
        <taxon>Eukaryota</taxon>
        <taxon>Metazoa</taxon>
        <taxon>Ecdysozoa</taxon>
        <taxon>Arthropoda</taxon>
        <taxon>Hexapoda</taxon>
        <taxon>Insecta</taxon>
        <taxon>Pterygota</taxon>
        <taxon>Neoptera</taxon>
        <taxon>Polyneoptera</taxon>
        <taxon>Dictyoptera</taxon>
        <taxon>Blattodea</taxon>
        <taxon>Blattoidea</taxon>
        <taxon>Termitoidae</taxon>
        <taxon>Rhinotermitidae</taxon>
        <taxon>Coptotermes</taxon>
    </lineage>
</organism>
<evidence type="ECO:0000256" key="4">
    <source>
        <dbReference type="ARBA" id="ARBA00022737"/>
    </source>
</evidence>
<keyword evidence="3" id="KW-0963">Cytoplasm</keyword>
<dbReference type="PANTHER" id="PTHR24155">
    <property type="entry name" value="OSTEOCLAST-STIMULATING FACTOR 1"/>
    <property type="match status" value="1"/>
</dbReference>
<evidence type="ECO:0000313" key="12">
    <source>
        <dbReference type="Proteomes" id="UP000502823"/>
    </source>
</evidence>
<dbReference type="PROSITE" id="PS50002">
    <property type="entry name" value="SH3"/>
    <property type="match status" value="1"/>
</dbReference>